<dbReference type="PROSITE" id="PS51450">
    <property type="entry name" value="LRR"/>
    <property type="match status" value="3"/>
</dbReference>
<keyword evidence="3" id="KW-0677">Repeat</keyword>
<dbReference type="Gene3D" id="3.80.10.10">
    <property type="entry name" value="Ribonuclease Inhibitor"/>
    <property type="match status" value="3"/>
</dbReference>
<evidence type="ECO:0000256" key="1">
    <source>
        <dbReference type="ARBA" id="ARBA00022614"/>
    </source>
</evidence>
<evidence type="ECO:0000256" key="2">
    <source>
        <dbReference type="ARBA" id="ARBA00022729"/>
    </source>
</evidence>
<dbReference type="InterPro" id="IPR000483">
    <property type="entry name" value="Cys-rich_flank_reg_C"/>
</dbReference>
<comment type="caution">
    <text evidence="7">The sequence shown here is derived from an EMBL/GenBank/DDBJ whole genome shotgun (WGS) entry which is preliminary data.</text>
</comment>
<dbReference type="EMBL" id="JAGTTL010000007">
    <property type="protein sequence ID" value="KAK6320103.1"/>
    <property type="molecule type" value="Genomic_DNA"/>
</dbReference>
<dbReference type="InterPro" id="IPR001611">
    <property type="entry name" value="Leu-rich_rpt"/>
</dbReference>
<dbReference type="PANTHER" id="PTHR24366">
    <property type="entry name" value="IG(IMMUNOGLOBULIN) AND LRR(LEUCINE RICH REPEAT) DOMAINS"/>
    <property type="match status" value="1"/>
</dbReference>
<sequence length="486" mass="53920">MRATSPLLLALLVLLLLPPPTKPRKAGQGRRLKVGRRLPRQDRVRGGGRQGRSGDSRHQVPECSEYSDSGDLFVDCQGRKLSSIPTALSWSRAPDHLLLARNHIRALRDGAFSGFEDLRSLDLQQNQISVLEEGAFLGLIRLTTLLLQHNRLGTLSEEALIPMPALRYLRLHDNPWSCRCILDSLVRTLQVPSNRNLGNHARCAEPVGLRGRKLRQVDPELLCPELDPDPQGEEQRNSTYPLQPSPIRGKPDATTSCHTYLFPTPRLDCRSRDLVEVPADIPGDMVHMDLSQNSLRRLKARDFVEASSLRSLNLSHNNLKDIDTDLVEVPADIPGDMVHMDLSQNSLRRLKARDFVEASSLRSLNLSHNNLKDIDTASLSGLLHLRELDLSNNSLHFFHYGVLEDLYFLSLLRLGETPGSVTTGGDPLWPAVATPLLSSKERVWRTMSTPTTEPAAQNRIRPDGSGIVEHIYGAAGGARGGGARHI</sequence>
<dbReference type="PRINTS" id="PR00019">
    <property type="entry name" value="LEURICHRPT"/>
</dbReference>
<name>A0AAN8R255_9TELE</name>
<dbReference type="Proteomes" id="UP001356427">
    <property type="component" value="Unassembled WGS sequence"/>
</dbReference>
<dbReference type="Pfam" id="PF13855">
    <property type="entry name" value="LRR_8"/>
    <property type="match status" value="3"/>
</dbReference>
<dbReference type="SMART" id="SM00369">
    <property type="entry name" value="LRR_TYP"/>
    <property type="match status" value="6"/>
</dbReference>
<evidence type="ECO:0000256" key="5">
    <source>
        <dbReference type="SAM" id="SignalP"/>
    </source>
</evidence>
<dbReference type="SUPFAM" id="SSF52058">
    <property type="entry name" value="L domain-like"/>
    <property type="match status" value="2"/>
</dbReference>
<dbReference type="PANTHER" id="PTHR24366:SF96">
    <property type="entry name" value="LEUCINE RICH REPEAT CONTAINING 53"/>
    <property type="match status" value="1"/>
</dbReference>
<dbReference type="AlphaFoldDB" id="A0AAN8R255"/>
<dbReference type="InterPro" id="IPR003591">
    <property type="entry name" value="Leu-rich_rpt_typical-subtyp"/>
</dbReference>
<keyword evidence="1" id="KW-0433">Leucine-rich repeat</keyword>
<feature type="chain" id="PRO_5043015389" description="LRRCT domain-containing protein" evidence="5">
    <location>
        <begin position="24"/>
        <end position="486"/>
    </location>
</feature>
<evidence type="ECO:0000256" key="4">
    <source>
        <dbReference type="SAM" id="MobiDB-lite"/>
    </source>
</evidence>
<evidence type="ECO:0000259" key="6">
    <source>
        <dbReference type="SMART" id="SM00082"/>
    </source>
</evidence>
<dbReference type="InterPro" id="IPR032675">
    <property type="entry name" value="LRR_dom_sf"/>
</dbReference>
<feature type="domain" description="LRRCT" evidence="6">
    <location>
        <begin position="174"/>
        <end position="224"/>
    </location>
</feature>
<organism evidence="7 8">
    <name type="scientific">Coregonus suidteri</name>
    <dbReference type="NCBI Taxonomy" id="861788"/>
    <lineage>
        <taxon>Eukaryota</taxon>
        <taxon>Metazoa</taxon>
        <taxon>Chordata</taxon>
        <taxon>Craniata</taxon>
        <taxon>Vertebrata</taxon>
        <taxon>Euteleostomi</taxon>
        <taxon>Actinopterygii</taxon>
        <taxon>Neopterygii</taxon>
        <taxon>Teleostei</taxon>
        <taxon>Protacanthopterygii</taxon>
        <taxon>Salmoniformes</taxon>
        <taxon>Salmonidae</taxon>
        <taxon>Coregoninae</taxon>
        <taxon>Coregonus</taxon>
    </lineage>
</organism>
<reference evidence="7 8" key="1">
    <citation type="submission" date="2021-04" db="EMBL/GenBank/DDBJ databases">
        <authorList>
            <person name="De Guttry C."/>
            <person name="Zahm M."/>
            <person name="Klopp C."/>
            <person name="Cabau C."/>
            <person name="Louis A."/>
            <person name="Berthelot C."/>
            <person name="Parey E."/>
            <person name="Roest Crollius H."/>
            <person name="Montfort J."/>
            <person name="Robinson-Rechavi M."/>
            <person name="Bucao C."/>
            <person name="Bouchez O."/>
            <person name="Gislard M."/>
            <person name="Lluch J."/>
            <person name="Milhes M."/>
            <person name="Lampietro C."/>
            <person name="Lopez Roques C."/>
            <person name="Donnadieu C."/>
            <person name="Braasch I."/>
            <person name="Desvignes T."/>
            <person name="Postlethwait J."/>
            <person name="Bobe J."/>
            <person name="Wedekind C."/>
            <person name="Guiguen Y."/>
        </authorList>
    </citation>
    <scope>NUCLEOTIDE SEQUENCE [LARGE SCALE GENOMIC DNA]</scope>
    <source>
        <strain evidence="7">Cs_M1</strain>
        <tissue evidence="7">Blood</tissue>
    </source>
</reference>
<feature type="region of interest" description="Disordered" evidence="4">
    <location>
        <begin position="23"/>
        <end position="66"/>
    </location>
</feature>
<gene>
    <name evidence="7" type="ORF">J4Q44_G00092100</name>
</gene>
<feature type="region of interest" description="Disordered" evidence="4">
    <location>
        <begin position="223"/>
        <end position="251"/>
    </location>
</feature>
<accession>A0AAN8R255</accession>
<keyword evidence="8" id="KW-1185">Reference proteome</keyword>
<evidence type="ECO:0000313" key="7">
    <source>
        <dbReference type="EMBL" id="KAK6320103.1"/>
    </source>
</evidence>
<proteinExistence type="predicted"/>
<evidence type="ECO:0000313" key="8">
    <source>
        <dbReference type="Proteomes" id="UP001356427"/>
    </source>
</evidence>
<feature type="signal peptide" evidence="5">
    <location>
        <begin position="1"/>
        <end position="23"/>
    </location>
</feature>
<evidence type="ECO:0000256" key="3">
    <source>
        <dbReference type="ARBA" id="ARBA00022737"/>
    </source>
</evidence>
<feature type="compositionally biased region" description="Basic residues" evidence="4">
    <location>
        <begin position="23"/>
        <end position="38"/>
    </location>
</feature>
<protein>
    <recommendedName>
        <fullName evidence="6">LRRCT domain-containing protein</fullName>
    </recommendedName>
</protein>
<dbReference type="SMART" id="SM00082">
    <property type="entry name" value="LRRCT"/>
    <property type="match status" value="1"/>
</dbReference>
<keyword evidence="2 5" id="KW-0732">Signal</keyword>